<dbReference type="Proteomes" id="UP000799764">
    <property type="component" value="Unassembled WGS sequence"/>
</dbReference>
<dbReference type="AlphaFoldDB" id="A0A9P4U5T0"/>
<keyword evidence="1" id="KW-0732">Signal</keyword>
<evidence type="ECO:0000313" key="3">
    <source>
        <dbReference type="Proteomes" id="UP000799764"/>
    </source>
</evidence>
<dbReference type="EMBL" id="MU001512">
    <property type="protein sequence ID" value="KAF2438380.1"/>
    <property type="molecule type" value="Genomic_DNA"/>
</dbReference>
<evidence type="ECO:0000313" key="2">
    <source>
        <dbReference type="EMBL" id="KAF2438380.1"/>
    </source>
</evidence>
<organism evidence="2 3">
    <name type="scientific">Karstenula rhodostoma CBS 690.94</name>
    <dbReference type="NCBI Taxonomy" id="1392251"/>
    <lineage>
        <taxon>Eukaryota</taxon>
        <taxon>Fungi</taxon>
        <taxon>Dikarya</taxon>
        <taxon>Ascomycota</taxon>
        <taxon>Pezizomycotina</taxon>
        <taxon>Dothideomycetes</taxon>
        <taxon>Pleosporomycetidae</taxon>
        <taxon>Pleosporales</taxon>
        <taxon>Massarineae</taxon>
        <taxon>Didymosphaeriaceae</taxon>
        <taxon>Karstenula</taxon>
    </lineage>
</organism>
<feature type="signal peptide" evidence="1">
    <location>
        <begin position="1"/>
        <end position="22"/>
    </location>
</feature>
<sequence>MLGLPSLLPFITFFLPSSLVLCPGYNSWLSVHQSSRQVTSSPWQSSRTRGSGLSSEIARLSSLRDISYHLAAVEFPRYSHSHFPSLFLVLGFSCHPFD</sequence>
<protein>
    <recommendedName>
        <fullName evidence="4">Secreted protein</fullName>
    </recommendedName>
</protein>
<evidence type="ECO:0000256" key="1">
    <source>
        <dbReference type="SAM" id="SignalP"/>
    </source>
</evidence>
<reference evidence="2" key="1">
    <citation type="journal article" date="2020" name="Stud. Mycol.">
        <title>101 Dothideomycetes genomes: a test case for predicting lifestyles and emergence of pathogens.</title>
        <authorList>
            <person name="Haridas S."/>
            <person name="Albert R."/>
            <person name="Binder M."/>
            <person name="Bloem J."/>
            <person name="Labutti K."/>
            <person name="Salamov A."/>
            <person name="Andreopoulos B."/>
            <person name="Baker S."/>
            <person name="Barry K."/>
            <person name="Bills G."/>
            <person name="Bluhm B."/>
            <person name="Cannon C."/>
            <person name="Castanera R."/>
            <person name="Culley D."/>
            <person name="Daum C."/>
            <person name="Ezra D."/>
            <person name="Gonzalez J."/>
            <person name="Henrissat B."/>
            <person name="Kuo A."/>
            <person name="Liang C."/>
            <person name="Lipzen A."/>
            <person name="Lutzoni F."/>
            <person name="Magnuson J."/>
            <person name="Mondo S."/>
            <person name="Nolan M."/>
            <person name="Ohm R."/>
            <person name="Pangilinan J."/>
            <person name="Park H.-J."/>
            <person name="Ramirez L."/>
            <person name="Alfaro M."/>
            <person name="Sun H."/>
            <person name="Tritt A."/>
            <person name="Yoshinaga Y."/>
            <person name="Zwiers L.-H."/>
            <person name="Turgeon B."/>
            <person name="Goodwin S."/>
            <person name="Spatafora J."/>
            <person name="Crous P."/>
            <person name="Grigoriev I."/>
        </authorList>
    </citation>
    <scope>NUCLEOTIDE SEQUENCE</scope>
    <source>
        <strain evidence="2">CBS 690.94</strain>
    </source>
</reference>
<feature type="chain" id="PRO_5040180140" description="Secreted protein" evidence="1">
    <location>
        <begin position="23"/>
        <end position="98"/>
    </location>
</feature>
<evidence type="ECO:0008006" key="4">
    <source>
        <dbReference type="Google" id="ProtNLM"/>
    </source>
</evidence>
<name>A0A9P4U5T0_9PLEO</name>
<proteinExistence type="predicted"/>
<accession>A0A9P4U5T0</accession>
<keyword evidence="3" id="KW-1185">Reference proteome</keyword>
<comment type="caution">
    <text evidence="2">The sequence shown here is derived from an EMBL/GenBank/DDBJ whole genome shotgun (WGS) entry which is preliminary data.</text>
</comment>
<gene>
    <name evidence="2" type="ORF">P171DRAFT_159779</name>
</gene>